<evidence type="ECO:0000313" key="4">
    <source>
        <dbReference type="Proteomes" id="UP000681594"/>
    </source>
</evidence>
<gene>
    <name evidence="3" type="ORF">J8J14_00195</name>
</gene>
<name>A0ABS4A9I0_9PROT</name>
<keyword evidence="2" id="KW-0560">Oxidoreductase</keyword>
<keyword evidence="4" id="KW-1185">Reference proteome</keyword>
<dbReference type="PRINTS" id="PR00081">
    <property type="entry name" value="GDHRDH"/>
</dbReference>
<dbReference type="Pfam" id="PF13561">
    <property type="entry name" value="adh_short_C2"/>
    <property type="match status" value="1"/>
</dbReference>
<dbReference type="PANTHER" id="PTHR43639:SF1">
    <property type="entry name" value="SHORT-CHAIN DEHYDROGENASE_REDUCTASE FAMILY PROTEIN"/>
    <property type="match status" value="1"/>
</dbReference>
<organism evidence="3 4">
    <name type="scientific">Pararoseomonas baculiformis</name>
    <dbReference type="NCBI Taxonomy" id="2820812"/>
    <lineage>
        <taxon>Bacteria</taxon>
        <taxon>Pseudomonadati</taxon>
        <taxon>Pseudomonadota</taxon>
        <taxon>Alphaproteobacteria</taxon>
        <taxon>Acetobacterales</taxon>
        <taxon>Acetobacteraceae</taxon>
        <taxon>Pararoseomonas</taxon>
    </lineage>
</organism>
<evidence type="ECO:0000256" key="2">
    <source>
        <dbReference type="ARBA" id="ARBA00023002"/>
    </source>
</evidence>
<evidence type="ECO:0000313" key="3">
    <source>
        <dbReference type="EMBL" id="MBP0443183.1"/>
    </source>
</evidence>
<dbReference type="Proteomes" id="UP000681594">
    <property type="component" value="Unassembled WGS sequence"/>
</dbReference>
<dbReference type="InterPro" id="IPR036291">
    <property type="entry name" value="NAD(P)-bd_dom_sf"/>
</dbReference>
<accession>A0ABS4A9I0</accession>
<comment type="caution">
    <text evidence="3">The sequence shown here is derived from an EMBL/GenBank/DDBJ whole genome shotgun (WGS) entry which is preliminary data.</text>
</comment>
<reference evidence="3 4" key="1">
    <citation type="submission" date="2021-03" db="EMBL/GenBank/DDBJ databases">
        <authorList>
            <person name="So Y."/>
        </authorList>
    </citation>
    <scope>NUCLEOTIDE SEQUENCE [LARGE SCALE GENOMIC DNA]</scope>
    <source>
        <strain evidence="3 4">SSH11</strain>
    </source>
</reference>
<evidence type="ECO:0000256" key="1">
    <source>
        <dbReference type="ARBA" id="ARBA00006484"/>
    </source>
</evidence>
<dbReference type="Gene3D" id="3.40.50.720">
    <property type="entry name" value="NAD(P)-binding Rossmann-like Domain"/>
    <property type="match status" value="1"/>
</dbReference>
<dbReference type="InterPro" id="IPR002347">
    <property type="entry name" value="SDR_fam"/>
</dbReference>
<dbReference type="PANTHER" id="PTHR43639">
    <property type="entry name" value="OXIDOREDUCTASE, SHORT-CHAIN DEHYDROGENASE/REDUCTASE FAMILY (AFU_ORTHOLOGUE AFUA_5G02870)"/>
    <property type="match status" value="1"/>
</dbReference>
<comment type="similarity">
    <text evidence="1">Belongs to the short-chain dehydrogenases/reductases (SDR) family.</text>
</comment>
<protein>
    <submittedName>
        <fullName evidence="3">SDR family oxidoreductase</fullName>
    </submittedName>
</protein>
<dbReference type="EMBL" id="JAGIZB010000001">
    <property type="protein sequence ID" value="MBP0443183.1"/>
    <property type="molecule type" value="Genomic_DNA"/>
</dbReference>
<dbReference type="SUPFAM" id="SSF51735">
    <property type="entry name" value="NAD(P)-binding Rossmann-fold domains"/>
    <property type="match status" value="1"/>
</dbReference>
<proteinExistence type="inferred from homology"/>
<sequence>MTMAGRRILITGASSGIGAATARAMAVPGASIAVHCRGNRTGAEAVAAELRAAGARAEVLVADLTEPEAPARLVAEAAEAFGGLEVVVANAGFADRTLVGAMTDEGFARTADTVLWGFMRLARAAGPHLRQAGQEGGFARMVAVSSFVAHLFRTDTALFPASAAAKAGVEALVRSLSIEWAPHVTVNAVVPGFTQKDAGTHVALEAPAWEAILSRIPLARLGKPADVAAAVAFLASPGAAYITGQSLHVSGGVVI</sequence>